<sequence>MDGDTRADGSVTLGGRHVGQVRSSCGSHTGVSLTVSDRAVAPIASVTVMPSWGLMAMAAGGRLA</sequence>
<evidence type="ECO:0000256" key="1">
    <source>
        <dbReference type="SAM" id="MobiDB-lite"/>
    </source>
</evidence>
<accession>A0AAJ0U8M7</accession>
<comment type="caution">
    <text evidence="2">The sequence shown here is derived from an EMBL/GenBank/DDBJ whole genome shotgun (WGS) entry which is preliminary data.</text>
</comment>
<protein>
    <submittedName>
        <fullName evidence="2">Uncharacterized protein</fullName>
    </submittedName>
</protein>
<reference evidence="2" key="1">
    <citation type="submission" date="2017-08" db="EMBL/GenBank/DDBJ databases">
        <authorList>
            <person name="Imhoff J.F."/>
            <person name="Rahn T."/>
            <person name="Kuenzel S."/>
            <person name="Neulinger S.C."/>
        </authorList>
    </citation>
    <scope>NUCLEOTIDE SEQUENCE</scope>
    <source>
        <strain evidence="2">DSM 11080</strain>
    </source>
</reference>
<reference evidence="2" key="2">
    <citation type="journal article" date="2020" name="Microorganisms">
        <title>Osmotic Adaptation and Compatible Solute Biosynthesis of Phototrophic Bacteria as Revealed from Genome Analyses.</title>
        <authorList>
            <person name="Imhoff J.F."/>
            <person name="Rahn T."/>
            <person name="Kunzel S."/>
            <person name="Keller A."/>
            <person name="Neulinger S.C."/>
        </authorList>
    </citation>
    <scope>NUCLEOTIDE SEQUENCE</scope>
    <source>
        <strain evidence="2">DSM 11080</strain>
    </source>
</reference>
<feature type="region of interest" description="Disordered" evidence="1">
    <location>
        <begin position="1"/>
        <end position="27"/>
    </location>
</feature>
<dbReference type="AlphaFoldDB" id="A0AAJ0U8M7"/>
<evidence type="ECO:0000313" key="3">
    <source>
        <dbReference type="Proteomes" id="UP001296776"/>
    </source>
</evidence>
<gene>
    <name evidence="2" type="ORF">CKO40_23245</name>
</gene>
<keyword evidence="3" id="KW-1185">Reference proteome</keyword>
<dbReference type="Proteomes" id="UP001296776">
    <property type="component" value="Unassembled WGS sequence"/>
</dbReference>
<name>A0AAJ0U8M7_9GAMM</name>
<proteinExistence type="predicted"/>
<evidence type="ECO:0000313" key="2">
    <source>
        <dbReference type="EMBL" id="MBK1707364.1"/>
    </source>
</evidence>
<organism evidence="2 3">
    <name type="scientific">Halochromatium glycolicum</name>
    <dbReference type="NCBI Taxonomy" id="85075"/>
    <lineage>
        <taxon>Bacteria</taxon>
        <taxon>Pseudomonadati</taxon>
        <taxon>Pseudomonadota</taxon>
        <taxon>Gammaproteobacteria</taxon>
        <taxon>Chromatiales</taxon>
        <taxon>Chromatiaceae</taxon>
        <taxon>Halochromatium</taxon>
    </lineage>
</organism>
<dbReference type="EMBL" id="NRSJ01000088">
    <property type="protein sequence ID" value="MBK1707364.1"/>
    <property type="molecule type" value="Genomic_DNA"/>
</dbReference>